<sequence length="58" mass="6705">MRHPFFQDFPEQLFRLSDNESIYSIPGISFISDKKFRPTVVDALASTQRLITTDINIS</sequence>
<comment type="caution">
    <text evidence="1">The sequence shown here is derived from an EMBL/GenBank/DDBJ whole genome shotgun (WGS) entry which is preliminary data.</text>
</comment>
<dbReference type="EMBL" id="CAJEWN010000234">
    <property type="protein sequence ID" value="CAD2174386.1"/>
    <property type="molecule type" value="Genomic_DNA"/>
</dbReference>
<dbReference type="OrthoDB" id="1732493at2759"/>
<proteinExistence type="predicted"/>
<dbReference type="AlphaFoldDB" id="A0A6V7VHF8"/>
<evidence type="ECO:0000313" key="2">
    <source>
        <dbReference type="Proteomes" id="UP000580250"/>
    </source>
</evidence>
<reference evidence="1 2" key="1">
    <citation type="submission" date="2020-08" db="EMBL/GenBank/DDBJ databases">
        <authorList>
            <person name="Koutsovoulos G."/>
            <person name="Danchin GJ E."/>
        </authorList>
    </citation>
    <scope>NUCLEOTIDE SEQUENCE [LARGE SCALE GENOMIC DNA]</scope>
</reference>
<accession>A0A6V7VHF8</accession>
<evidence type="ECO:0000313" key="1">
    <source>
        <dbReference type="EMBL" id="CAD2174386.1"/>
    </source>
</evidence>
<dbReference type="Proteomes" id="UP000580250">
    <property type="component" value="Unassembled WGS sequence"/>
</dbReference>
<name>A0A6V7VHF8_MELEN</name>
<protein>
    <submittedName>
        <fullName evidence="1">Uncharacterized protein</fullName>
    </submittedName>
</protein>
<gene>
    <name evidence="1" type="ORF">MENT_LOCUS26043</name>
</gene>
<organism evidence="1 2">
    <name type="scientific">Meloidogyne enterolobii</name>
    <name type="common">Root-knot nematode worm</name>
    <name type="synonym">Meloidogyne mayaguensis</name>
    <dbReference type="NCBI Taxonomy" id="390850"/>
    <lineage>
        <taxon>Eukaryota</taxon>
        <taxon>Metazoa</taxon>
        <taxon>Ecdysozoa</taxon>
        <taxon>Nematoda</taxon>
        <taxon>Chromadorea</taxon>
        <taxon>Rhabditida</taxon>
        <taxon>Tylenchina</taxon>
        <taxon>Tylenchomorpha</taxon>
        <taxon>Tylenchoidea</taxon>
        <taxon>Meloidogynidae</taxon>
        <taxon>Meloidogyninae</taxon>
        <taxon>Meloidogyne</taxon>
    </lineage>
</organism>